<evidence type="ECO:0000313" key="3">
    <source>
        <dbReference type="EMBL" id="MCP9764546.1"/>
    </source>
</evidence>
<comment type="similarity">
    <text evidence="1">Belongs to the glycosyltransferase 2 family. WaaE/KdtX subfamily.</text>
</comment>
<dbReference type="InterPro" id="IPR001173">
    <property type="entry name" value="Glyco_trans_2-like"/>
</dbReference>
<comment type="caution">
    <text evidence="3">The sequence shown here is derived from an EMBL/GenBank/DDBJ whole genome shotgun (WGS) entry which is preliminary data.</text>
</comment>
<proteinExistence type="inferred from homology"/>
<keyword evidence="4" id="KW-1185">Reference proteome</keyword>
<dbReference type="RefSeq" id="WP_255038239.1">
    <property type="nucleotide sequence ID" value="NZ_RJUF01000174.1"/>
</dbReference>
<feature type="domain" description="Glycosyltransferase 2-like" evidence="2">
    <location>
        <begin position="5"/>
        <end position="136"/>
    </location>
</feature>
<dbReference type="Pfam" id="PF00535">
    <property type="entry name" value="Glycos_transf_2"/>
    <property type="match status" value="1"/>
</dbReference>
<evidence type="ECO:0000313" key="4">
    <source>
        <dbReference type="Proteomes" id="UP001204144"/>
    </source>
</evidence>
<reference evidence="3 4" key="1">
    <citation type="submission" date="2018-11" db="EMBL/GenBank/DDBJ databases">
        <title>Novel bacteria species description.</title>
        <authorList>
            <person name="Han J.-H."/>
        </authorList>
    </citation>
    <scope>NUCLEOTIDE SEQUENCE [LARGE SCALE GENOMIC DNA]</scope>
    <source>
        <strain evidence="3 4">KCTC23259</strain>
    </source>
</reference>
<name>A0AAE3H5R3_9BACT</name>
<dbReference type="PANTHER" id="PTHR43630:SF2">
    <property type="entry name" value="GLYCOSYLTRANSFERASE"/>
    <property type="match status" value="1"/>
</dbReference>
<accession>A0AAE3H5R3</accession>
<evidence type="ECO:0000259" key="2">
    <source>
        <dbReference type="Pfam" id="PF00535"/>
    </source>
</evidence>
<protein>
    <submittedName>
        <fullName evidence="3">Glycosyltransferase family 2 protein</fullName>
    </submittedName>
</protein>
<dbReference type="Gene3D" id="3.90.550.10">
    <property type="entry name" value="Spore Coat Polysaccharide Biosynthesis Protein SpsA, Chain A"/>
    <property type="match status" value="1"/>
</dbReference>
<dbReference type="SUPFAM" id="SSF53448">
    <property type="entry name" value="Nucleotide-diphospho-sugar transferases"/>
    <property type="match status" value="1"/>
</dbReference>
<dbReference type="AlphaFoldDB" id="A0AAE3H5R3"/>
<dbReference type="InterPro" id="IPR029044">
    <property type="entry name" value="Nucleotide-diphossugar_trans"/>
</dbReference>
<sequence>MSITAVILTYNEEIHIERCIKSLQPICDRICIVDSFSNDRTLEICRNLGVDVYQNKWENNHSKQMNWAIDNCDITSMWTMRMDADEYILPELQAEIIEKIPTLKPEISGIELKRRVYFKGKWIKNGGFYPIKLIRLWKTGKGYSEERFMDEHIVVNSGEIVCFENDMVDENLNDINWWTVKHLNYARREAVDFLSNKYDLGVNTEKEVNITKQAERKRKLKDNFYYKLPYGLRPLMYFTGRFVFQLGILDGLKGWIFHFLQAFWYRILVDINIYEIEKATNKKPEEIEKYISEKWKIKL</sequence>
<dbReference type="PANTHER" id="PTHR43630">
    <property type="entry name" value="POLY-BETA-1,6-N-ACETYL-D-GLUCOSAMINE SYNTHASE"/>
    <property type="match status" value="1"/>
</dbReference>
<dbReference type="Proteomes" id="UP001204144">
    <property type="component" value="Unassembled WGS sequence"/>
</dbReference>
<gene>
    <name evidence="3" type="ORF">EGI31_16520</name>
</gene>
<dbReference type="EMBL" id="RJUF01000174">
    <property type="protein sequence ID" value="MCP9764546.1"/>
    <property type="molecule type" value="Genomic_DNA"/>
</dbReference>
<organism evidence="3 4">
    <name type="scientific">Lacihabitans soyangensis</name>
    <dbReference type="NCBI Taxonomy" id="869394"/>
    <lineage>
        <taxon>Bacteria</taxon>
        <taxon>Pseudomonadati</taxon>
        <taxon>Bacteroidota</taxon>
        <taxon>Cytophagia</taxon>
        <taxon>Cytophagales</taxon>
        <taxon>Leadbetterellaceae</taxon>
        <taxon>Lacihabitans</taxon>
    </lineage>
</organism>
<evidence type="ECO:0000256" key="1">
    <source>
        <dbReference type="ARBA" id="ARBA00038494"/>
    </source>
</evidence>
<dbReference type="CDD" id="cd02511">
    <property type="entry name" value="Beta4Glucosyltransferase"/>
    <property type="match status" value="1"/>
</dbReference>